<protein>
    <submittedName>
        <fullName evidence="2">Type II secretion system protein</fullName>
    </submittedName>
</protein>
<keyword evidence="1" id="KW-0812">Transmembrane</keyword>
<dbReference type="RefSeq" id="WP_250421331.1">
    <property type="nucleotide sequence ID" value="NZ_JAJKBJ010000001.1"/>
</dbReference>
<dbReference type="AlphaFoldDB" id="A0A9X2CXT1"/>
<accession>A0A9X2CXT1</accession>
<comment type="caution">
    <text evidence="2">The sequence shown here is derived from an EMBL/GenBank/DDBJ whole genome shotgun (WGS) entry which is preliminary data.</text>
</comment>
<evidence type="ECO:0000313" key="3">
    <source>
        <dbReference type="Proteomes" id="UP001139721"/>
    </source>
</evidence>
<sequence>MKKQCSGFIFLMTLCVILVISLLLITGLHHVLLYHKALNQQELQHQHFYQLEHLAVQLAHIATGASAKSCVEYGDAANEVIQRLIENQGCSLTDGQARYRYLIEDLGDFPCLVFPGQNRASRHFRITLLLLKDDENSASVLQLRMIKPSGMIRCSGEERAVTEGISSWRYIPAV</sequence>
<gene>
    <name evidence="2" type="ORF">LOX96_01305</name>
</gene>
<keyword evidence="3" id="KW-1185">Reference proteome</keyword>
<reference evidence="2" key="1">
    <citation type="submission" date="2021-11" db="EMBL/GenBank/DDBJ databases">
        <title>Legionella maioricencis sp. nov., a new species isolated from hot water samples in Mallorca.</title>
        <authorList>
            <person name="Crespi S."/>
            <person name="Drasar V."/>
            <person name="Salva-Serra F."/>
            <person name="Jaen-Luchoro D."/>
            <person name="Pineiro-Iglesias B."/>
            <person name="Aliaga F."/>
            <person name="Fernandez-Juarez V."/>
            <person name="Coll G."/>
            <person name="Moore E.R.B."/>
            <person name="Bennasar-Figueras A."/>
        </authorList>
    </citation>
    <scope>NUCLEOTIDE SEQUENCE</scope>
    <source>
        <strain evidence="2">HCPI-6</strain>
    </source>
</reference>
<keyword evidence="1" id="KW-1133">Transmembrane helix</keyword>
<name>A0A9X2CXT1_9GAMM</name>
<evidence type="ECO:0000313" key="2">
    <source>
        <dbReference type="EMBL" id="MCL9682721.1"/>
    </source>
</evidence>
<proteinExistence type="predicted"/>
<dbReference type="EMBL" id="JAJKBJ010000001">
    <property type="protein sequence ID" value="MCL9682721.1"/>
    <property type="molecule type" value="Genomic_DNA"/>
</dbReference>
<keyword evidence="1" id="KW-0472">Membrane</keyword>
<organism evidence="2 3">
    <name type="scientific">Legionella maioricensis</name>
    <dbReference type="NCBI Taxonomy" id="2896528"/>
    <lineage>
        <taxon>Bacteria</taxon>
        <taxon>Pseudomonadati</taxon>
        <taxon>Pseudomonadota</taxon>
        <taxon>Gammaproteobacteria</taxon>
        <taxon>Legionellales</taxon>
        <taxon>Legionellaceae</taxon>
        <taxon>Legionella</taxon>
    </lineage>
</organism>
<dbReference type="Proteomes" id="UP001139721">
    <property type="component" value="Unassembled WGS sequence"/>
</dbReference>
<evidence type="ECO:0000256" key="1">
    <source>
        <dbReference type="SAM" id="Phobius"/>
    </source>
</evidence>
<feature type="transmembrane region" description="Helical" evidence="1">
    <location>
        <begin position="7"/>
        <end position="32"/>
    </location>
</feature>